<feature type="transmembrane region" description="Helical" evidence="2">
    <location>
        <begin position="184"/>
        <end position="204"/>
    </location>
</feature>
<dbReference type="Proteomes" id="UP000305109">
    <property type="component" value="Unassembled WGS sequence"/>
</dbReference>
<feature type="transmembrane region" description="Helical" evidence="2">
    <location>
        <begin position="478"/>
        <end position="499"/>
    </location>
</feature>
<name>A0ABY2RPI0_9NOCA</name>
<reference evidence="3 4" key="1">
    <citation type="submission" date="2019-04" db="EMBL/GenBank/DDBJ databases">
        <title>Rhodococcus oryzae sp. nov., a novel actinomycete isolated from rhizosphere soil of rice (Oryza sativa L.).</title>
        <authorList>
            <person name="Li C."/>
        </authorList>
    </citation>
    <scope>NUCLEOTIDE SEQUENCE [LARGE SCALE GENOMIC DNA]</scope>
    <source>
        <strain evidence="3 4">NEAU-CX67</strain>
    </source>
</reference>
<dbReference type="InterPro" id="IPR019286">
    <property type="entry name" value="DUF2339_TM"/>
</dbReference>
<feature type="transmembrane region" description="Helical" evidence="2">
    <location>
        <begin position="319"/>
        <end position="342"/>
    </location>
</feature>
<feature type="transmembrane region" description="Helical" evidence="2">
    <location>
        <begin position="238"/>
        <end position="255"/>
    </location>
</feature>
<keyword evidence="2" id="KW-1133">Transmembrane helix</keyword>
<feature type="transmembrane region" description="Helical" evidence="2">
    <location>
        <begin position="127"/>
        <end position="150"/>
    </location>
</feature>
<feature type="transmembrane region" description="Helical" evidence="2">
    <location>
        <begin position="375"/>
        <end position="392"/>
    </location>
</feature>
<dbReference type="EMBL" id="SUMD01000002">
    <property type="protein sequence ID" value="TJZ80372.1"/>
    <property type="molecule type" value="Genomic_DNA"/>
</dbReference>
<feature type="transmembrane region" description="Helical" evidence="2">
    <location>
        <begin position="210"/>
        <end position="231"/>
    </location>
</feature>
<comment type="caution">
    <text evidence="3">The sequence shown here is derived from an EMBL/GenBank/DDBJ whole genome shotgun (WGS) entry which is preliminary data.</text>
</comment>
<feature type="transmembrane region" description="Helical" evidence="2">
    <location>
        <begin position="349"/>
        <end position="369"/>
    </location>
</feature>
<feature type="transmembrane region" description="Helical" evidence="2">
    <location>
        <begin position="606"/>
        <end position="624"/>
    </location>
</feature>
<feature type="region of interest" description="Disordered" evidence="1">
    <location>
        <begin position="50"/>
        <end position="91"/>
    </location>
</feature>
<sequence>MVNLEGNSVVSPQIDPQLVARLSGEFDALGLHMRGVAADLTRLRSQLEIPSPQSAPQAPVPPPVHAAQPPQPPQPQVQWPMTPAPPAPQAVPPVFAQPAQWPPVRPPVPRREPREPWWQRDGMVSRVLAVAGAAVTLIGVLMLLVLAAQAGFFGPVARVSAGAVFSVALVAAGIRVFGLPGGRVGGLALVGTGVAGGYLDVVAATSYYGWLPPVVGLAVAFGIAAGGMTLATRWQSQPLAALTVVAVAVLAPALADGLTVTLLVFLVLLQVAAFPPQLGRDWPYLHAARTIPVVLALLIALADATGNGVTPWSGGHRPVAVALLALAVVVAVVGVGSALVLLRRNTSDVTATVMLALSTLPLLFSGGVAGRWTEVLLQCGLAAGLLTVLAVVRPLPGHTRVAMAAVASLAVLQASAGATPRDALPVVLLALALGLVAVAGQARSRIAYCTGIGFGSIGALLFLDAAPPEALVNQADAVGSLAVIASGSMLAALVVLVVGQAHSMGLLDDRWADVAWVAAGIGALYAGTAAVVATGVAALGADRGFIAGHCAATLIAMVLATVSLRWGLAHPERAHLALGAGLTLTFAALAKLFLFDLATLDGMFRVLAFIGVGLLLLAAGTRYARAFAEGAQRGRVQT</sequence>
<dbReference type="PANTHER" id="PTHR38434">
    <property type="entry name" value="BLL2549 PROTEIN"/>
    <property type="match status" value="1"/>
</dbReference>
<dbReference type="Pfam" id="PF10101">
    <property type="entry name" value="DUF2339"/>
    <property type="match status" value="1"/>
</dbReference>
<feature type="transmembrane region" description="Helical" evidence="2">
    <location>
        <begin position="576"/>
        <end position="594"/>
    </location>
</feature>
<feature type="compositionally biased region" description="Pro residues" evidence="1">
    <location>
        <begin position="58"/>
        <end position="75"/>
    </location>
</feature>
<accession>A0ABY2RPI0</accession>
<proteinExistence type="predicted"/>
<dbReference type="PANTHER" id="PTHR38434:SF1">
    <property type="entry name" value="BLL2549 PROTEIN"/>
    <property type="match status" value="1"/>
</dbReference>
<feature type="transmembrane region" description="Helical" evidence="2">
    <location>
        <begin position="156"/>
        <end position="177"/>
    </location>
</feature>
<gene>
    <name evidence="3" type="ORF">FCG67_05850</name>
</gene>
<feature type="transmembrane region" description="Helical" evidence="2">
    <location>
        <begin position="446"/>
        <end position="466"/>
    </location>
</feature>
<evidence type="ECO:0000313" key="3">
    <source>
        <dbReference type="EMBL" id="TJZ80372.1"/>
    </source>
</evidence>
<protein>
    <submittedName>
        <fullName evidence="3">DUF2339 domain-containing protein</fullName>
    </submittedName>
</protein>
<feature type="transmembrane region" description="Helical" evidence="2">
    <location>
        <begin position="291"/>
        <end position="313"/>
    </location>
</feature>
<keyword evidence="2" id="KW-0472">Membrane</keyword>
<evidence type="ECO:0000256" key="1">
    <source>
        <dbReference type="SAM" id="MobiDB-lite"/>
    </source>
</evidence>
<feature type="transmembrane region" description="Helical" evidence="2">
    <location>
        <begin position="423"/>
        <end position="439"/>
    </location>
</feature>
<feature type="compositionally biased region" description="Pro residues" evidence="1">
    <location>
        <begin position="82"/>
        <end position="91"/>
    </location>
</feature>
<dbReference type="RefSeq" id="WP_136907937.1">
    <property type="nucleotide sequence ID" value="NZ_SUMD01000002.1"/>
</dbReference>
<organism evidence="3 4">
    <name type="scientific">Rhodococcus oryzae</name>
    <dbReference type="NCBI Taxonomy" id="2571143"/>
    <lineage>
        <taxon>Bacteria</taxon>
        <taxon>Bacillati</taxon>
        <taxon>Actinomycetota</taxon>
        <taxon>Actinomycetes</taxon>
        <taxon>Mycobacteriales</taxon>
        <taxon>Nocardiaceae</taxon>
        <taxon>Rhodococcus</taxon>
    </lineage>
</organism>
<feature type="transmembrane region" description="Helical" evidence="2">
    <location>
        <begin position="545"/>
        <end position="564"/>
    </location>
</feature>
<keyword evidence="2" id="KW-0812">Transmembrane</keyword>
<feature type="transmembrane region" description="Helical" evidence="2">
    <location>
        <begin position="511"/>
        <end position="539"/>
    </location>
</feature>
<evidence type="ECO:0000313" key="4">
    <source>
        <dbReference type="Proteomes" id="UP000305109"/>
    </source>
</evidence>
<keyword evidence="4" id="KW-1185">Reference proteome</keyword>
<evidence type="ECO:0000256" key="2">
    <source>
        <dbReference type="SAM" id="Phobius"/>
    </source>
</evidence>